<gene>
    <name evidence="9" type="ORF">SAMN05444921_11256</name>
</gene>
<evidence type="ECO:0000256" key="5">
    <source>
        <dbReference type="ARBA" id="ARBA00023136"/>
    </source>
</evidence>
<dbReference type="PANTHER" id="PTHR33885">
    <property type="entry name" value="PHAGE SHOCK PROTEIN C"/>
    <property type="match status" value="1"/>
</dbReference>
<dbReference type="PANTHER" id="PTHR33885:SF3">
    <property type="entry name" value="PHAGE SHOCK PROTEIN C"/>
    <property type="match status" value="1"/>
</dbReference>
<feature type="transmembrane region" description="Helical" evidence="7">
    <location>
        <begin position="120"/>
        <end position="137"/>
    </location>
</feature>
<dbReference type="AlphaFoldDB" id="A0A1G9VE41"/>
<evidence type="ECO:0000259" key="8">
    <source>
        <dbReference type="Pfam" id="PF04024"/>
    </source>
</evidence>
<evidence type="ECO:0000256" key="1">
    <source>
        <dbReference type="ARBA" id="ARBA00004162"/>
    </source>
</evidence>
<evidence type="ECO:0000256" key="7">
    <source>
        <dbReference type="SAM" id="Phobius"/>
    </source>
</evidence>
<dbReference type="GO" id="GO:0005886">
    <property type="term" value="C:plasma membrane"/>
    <property type="evidence" value="ECO:0007669"/>
    <property type="project" value="UniProtKB-SubCell"/>
</dbReference>
<feature type="region of interest" description="Disordered" evidence="6">
    <location>
        <begin position="142"/>
        <end position="178"/>
    </location>
</feature>
<feature type="transmembrane region" description="Helical" evidence="7">
    <location>
        <begin position="47"/>
        <end position="74"/>
    </location>
</feature>
<keyword evidence="5 7" id="KW-0472">Membrane</keyword>
<dbReference type="InterPro" id="IPR007168">
    <property type="entry name" value="Phageshock_PspC_N"/>
</dbReference>
<feature type="transmembrane region" description="Helical" evidence="7">
    <location>
        <begin position="95"/>
        <end position="114"/>
    </location>
</feature>
<dbReference type="OrthoDB" id="3535301at2"/>
<dbReference type="RefSeq" id="WP_093656255.1">
    <property type="nucleotide sequence ID" value="NZ_FNHI01000012.1"/>
</dbReference>
<dbReference type="GeneID" id="40831028"/>
<evidence type="ECO:0000256" key="6">
    <source>
        <dbReference type="SAM" id="MobiDB-lite"/>
    </source>
</evidence>
<evidence type="ECO:0000256" key="3">
    <source>
        <dbReference type="ARBA" id="ARBA00022692"/>
    </source>
</evidence>
<keyword evidence="10" id="KW-1185">Reference proteome</keyword>
<dbReference type="Proteomes" id="UP000199063">
    <property type="component" value="Unassembled WGS sequence"/>
</dbReference>
<feature type="transmembrane region" description="Helical" evidence="7">
    <location>
        <begin position="258"/>
        <end position="277"/>
    </location>
</feature>
<sequence length="432" mass="44232">MTQPTAPAPGPPPEHQLPPVLLRRTARHKVVGGVCGGLGRYCDVDPVIFRIAMGVLSVTGGIGLIFYGFAWLLIPLEGEEENEARRALSGRVDGAALVAVLLALLGCGLFLSMLGNDGTLAFSALLSLAVVGAAVWSRRRTTAAPDGGPLDGATAHAVAEAPPEAKAPPTPDSPSWWRDPIVKDGTTGPVATGYLWGPPDASPDLAPLPRGRRAGVAARRPRGPRGIAGVVFLLALVAGGLGTGLTWDSQPLGTSLQIGLACALAVFGLGLVVGSLLGRIGGGTILLTVVTSVLLVGASVLPKQIDTQWMRTEWRPATAAAVAPQYQLGSGMATLDLSRVAVPVEETVSTKAEVGAGRLRVVLPGDATVRIRARAGVGDVRLPGDPVNDVDVAPDRDRTRTLAPPAGAKPAGTLDLDLAVALGQVEVTRAAS</sequence>
<comment type="subcellular location">
    <subcellularLocation>
        <location evidence="1">Cell membrane</location>
        <topology evidence="1">Single-pass membrane protein</topology>
    </subcellularLocation>
</comment>
<evidence type="ECO:0000256" key="4">
    <source>
        <dbReference type="ARBA" id="ARBA00022989"/>
    </source>
</evidence>
<dbReference type="EMBL" id="FNHI01000012">
    <property type="protein sequence ID" value="SDM70360.1"/>
    <property type="molecule type" value="Genomic_DNA"/>
</dbReference>
<evidence type="ECO:0000313" key="9">
    <source>
        <dbReference type="EMBL" id="SDM70360.1"/>
    </source>
</evidence>
<reference evidence="10" key="1">
    <citation type="submission" date="2016-10" db="EMBL/GenBank/DDBJ databases">
        <authorList>
            <person name="Varghese N."/>
            <person name="Submissions S."/>
        </authorList>
    </citation>
    <scope>NUCLEOTIDE SEQUENCE [LARGE SCALE GENOMIC DNA]</scope>
    <source>
        <strain evidence="10">CGMCC 4.7042</strain>
    </source>
</reference>
<keyword evidence="4 7" id="KW-1133">Transmembrane helix</keyword>
<feature type="transmembrane region" description="Helical" evidence="7">
    <location>
        <begin position="284"/>
        <end position="301"/>
    </location>
</feature>
<organism evidence="9 10">
    <name type="scientific">Streptomyces wuyuanensis</name>
    <dbReference type="NCBI Taxonomy" id="1196353"/>
    <lineage>
        <taxon>Bacteria</taxon>
        <taxon>Bacillati</taxon>
        <taxon>Actinomycetota</taxon>
        <taxon>Actinomycetes</taxon>
        <taxon>Kitasatosporales</taxon>
        <taxon>Streptomycetaceae</taxon>
        <taxon>Streptomyces</taxon>
    </lineage>
</organism>
<keyword evidence="3 7" id="KW-0812">Transmembrane</keyword>
<accession>A0A1G9VE41</accession>
<evidence type="ECO:0000256" key="2">
    <source>
        <dbReference type="ARBA" id="ARBA00022475"/>
    </source>
</evidence>
<feature type="compositionally biased region" description="Low complexity" evidence="6">
    <location>
        <begin position="153"/>
        <end position="164"/>
    </location>
</feature>
<feature type="domain" description="Phage shock protein PspC N-terminal" evidence="8">
    <location>
        <begin position="22"/>
        <end position="76"/>
    </location>
</feature>
<dbReference type="Pfam" id="PF04024">
    <property type="entry name" value="PspC"/>
    <property type="match status" value="1"/>
</dbReference>
<dbReference type="InterPro" id="IPR052027">
    <property type="entry name" value="PspC"/>
</dbReference>
<name>A0A1G9VE41_9ACTN</name>
<keyword evidence="2" id="KW-1003">Cell membrane</keyword>
<protein>
    <submittedName>
        <fullName evidence="9">Phage shock protein PspC (Stress-responsive transcriptional regulator)</fullName>
    </submittedName>
</protein>
<evidence type="ECO:0000313" key="10">
    <source>
        <dbReference type="Proteomes" id="UP000199063"/>
    </source>
</evidence>
<proteinExistence type="predicted"/>
<feature type="transmembrane region" description="Helical" evidence="7">
    <location>
        <begin position="227"/>
        <end position="246"/>
    </location>
</feature>
<dbReference type="STRING" id="1196353.SAMN05444921_11256"/>